<reference evidence="1" key="1">
    <citation type="journal article" date="2023" name="Genome Biol. Evol.">
        <title>Long-read-based Genome Assembly of Drosophila gunungcola Reveals Fewer Chemosensory Genes in Flower-breeding Species.</title>
        <authorList>
            <person name="Negi A."/>
            <person name="Liao B.Y."/>
            <person name="Yeh S.D."/>
        </authorList>
    </citation>
    <scope>NUCLEOTIDE SEQUENCE</scope>
    <source>
        <strain evidence="1">Sukarami</strain>
    </source>
</reference>
<dbReference type="EMBL" id="JAMKOV010000001">
    <property type="protein sequence ID" value="KAI8044891.1"/>
    <property type="molecule type" value="Genomic_DNA"/>
</dbReference>
<name>A0A9P9YXF7_9MUSC</name>
<comment type="caution">
    <text evidence="1">The sequence shown here is derived from an EMBL/GenBank/DDBJ whole genome shotgun (WGS) entry which is preliminary data.</text>
</comment>
<accession>A0A9P9YXF7</accession>
<keyword evidence="2" id="KW-1185">Reference proteome</keyword>
<organism evidence="1 2">
    <name type="scientific">Drosophila gunungcola</name>
    <name type="common">fruit fly</name>
    <dbReference type="NCBI Taxonomy" id="103775"/>
    <lineage>
        <taxon>Eukaryota</taxon>
        <taxon>Metazoa</taxon>
        <taxon>Ecdysozoa</taxon>
        <taxon>Arthropoda</taxon>
        <taxon>Hexapoda</taxon>
        <taxon>Insecta</taxon>
        <taxon>Pterygota</taxon>
        <taxon>Neoptera</taxon>
        <taxon>Endopterygota</taxon>
        <taxon>Diptera</taxon>
        <taxon>Brachycera</taxon>
        <taxon>Muscomorpha</taxon>
        <taxon>Ephydroidea</taxon>
        <taxon>Drosophilidae</taxon>
        <taxon>Drosophila</taxon>
        <taxon>Sophophora</taxon>
    </lineage>
</organism>
<dbReference type="Proteomes" id="UP001059596">
    <property type="component" value="Chromosome 3R"/>
</dbReference>
<gene>
    <name evidence="1" type="ORF">M5D96_001066</name>
</gene>
<evidence type="ECO:0000313" key="1">
    <source>
        <dbReference type="EMBL" id="KAI8044891.1"/>
    </source>
</evidence>
<protein>
    <submittedName>
        <fullName evidence="1">Uncharacterized protein</fullName>
    </submittedName>
</protein>
<evidence type="ECO:0000313" key="2">
    <source>
        <dbReference type="Proteomes" id="UP001059596"/>
    </source>
</evidence>
<sequence>MHRQLDALPQDILHYLRARLVAAGQVDEHVQRLGVARLQLLQVQIPLELRQELLAVRPRPHLPHLRPDLALRPVQLQPLLVQFALDLLQHRRVLRAPRPRLLQLGDQVLLLRPLGRVLLVVALRLAPQHLQLLQVAAVGRLQFLQLQLGALAICVEEGKIYVNL</sequence>
<proteinExistence type="predicted"/>
<dbReference type="AlphaFoldDB" id="A0A9P9YXF7"/>